<dbReference type="Gene3D" id="3.40.50.11900">
    <property type="match status" value="1"/>
</dbReference>
<dbReference type="OrthoDB" id="9780120at2"/>
<dbReference type="PANTHER" id="PTHR32329">
    <property type="entry name" value="BIFUNCTIONAL PROTEIN [INCLUDES 2-HYDROXYACYL-COA DEHYDRATASE (N-TER) AND ITS ACTIVATOR DOMAIN (C_TERM)-RELATED"/>
    <property type="match status" value="1"/>
</dbReference>
<proteinExistence type="predicted"/>
<dbReference type="Pfam" id="PF06050">
    <property type="entry name" value="HGD-D"/>
    <property type="match status" value="1"/>
</dbReference>
<dbReference type="PANTHER" id="PTHR32329:SF2">
    <property type="entry name" value="BIFUNCTIONAL PROTEIN [INCLUDES 2-HYDROXYACYL-COA DEHYDRATASE (N-TER) AND ITS ACTIVATOR DOMAIN (C_TERM)"/>
    <property type="match status" value="1"/>
</dbReference>
<reference evidence="1 2" key="1">
    <citation type="submission" date="2019-03" db="EMBL/GenBank/DDBJ databases">
        <title>Genomic Encyclopedia of Type Strains, Phase IV (KMG-IV): sequencing the most valuable type-strain genomes for metagenomic binning, comparative biology and taxonomic classification.</title>
        <authorList>
            <person name="Goeker M."/>
        </authorList>
    </citation>
    <scope>NUCLEOTIDE SEQUENCE [LARGE SCALE GENOMIC DNA]</scope>
    <source>
        <strain evidence="1 2">LX-B</strain>
    </source>
</reference>
<comment type="caution">
    <text evidence="1">The sequence shown here is derived from an EMBL/GenBank/DDBJ whole genome shotgun (WGS) entry which is preliminary data.</text>
</comment>
<evidence type="ECO:0000313" key="2">
    <source>
        <dbReference type="Proteomes" id="UP000295008"/>
    </source>
</evidence>
<dbReference type="InterPro" id="IPR010327">
    <property type="entry name" value="FldB/FldC_alpha/beta"/>
</dbReference>
<keyword evidence="1" id="KW-0418">Kinase</keyword>
<keyword evidence="2" id="KW-1185">Reference proteome</keyword>
<organism evidence="1 2">
    <name type="scientific">Hydrogenispora ethanolica</name>
    <dbReference type="NCBI Taxonomy" id="1082276"/>
    <lineage>
        <taxon>Bacteria</taxon>
        <taxon>Bacillati</taxon>
        <taxon>Bacillota</taxon>
        <taxon>Hydrogenispora</taxon>
    </lineage>
</organism>
<dbReference type="InterPro" id="IPR051805">
    <property type="entry name" value="Dehydratase_Activator_Redct"/>
</dbReference>
<accession>A0A4V2QEU0</accession>
<name>A0A4V2QEU0_HYDET</name>
<gene>
    <name evidence="1" type="ORF">EDC14_101234</name>
</gene>
<protein>
    <submittedName>
        <fullName evidence="1">Putative nucleotide-binding protein (Sugar kinase/HSP70/actin superfamily)</fullName>
    </submittedName>
</protein>
<dbReference type="AlphaFoldDB" id="A0A4V2QEU0"/>
<evidence type="ECO:0000313" key="1">
    <source>
        <dbReference type="EMBL" id="TCL69337.1"/>
    </source>
</evidence>
<dbReference type="EMBL" id="SLUN01000012">
    <property type="protein sequence ID" value="TCL69337.1"/>
    <property type="molecule type" value="Genomic_DNA"/>
</dbReference>
<sequence>MLKVTFPHIGNTYIPLRTLLSELGVEPVVPPPISDRTIALGARIAPEFACFPLKVNLGNYLEAMEAGAEMILMAGGVGPCRFGYYGEVQREILRDLGYDVQFLLLEAPKTHPRQLWERIHSIFPRNTLSDLIRALRLAWLKVAALDRVDRLANRIRPLEIQPGLTTSLQQKFYRRLDEATLEAEIRRTLRQACLELESVTLRQHEPDLRIMLVGEIYMVLEPRVNFAIEQTLGEMGVAVDRTIYLSDWIRDQLVFSIIRPDWDRQWRQMAKPYLHNFVGGHGLETVAHTVEAGVNRFDGVIQLAPFTCMPEIVAMQVLPTVSRELSIPVLSIIIDEHSAEAGVQTRLEAFIDLLRQKKRKASGGNSSCKLISVLT</sequence>
<dbReference type="Proteomes" id="UP000295008">
    <property type="component" value="Unassembled WGS sequence"/>
</dbReference>
<dbReference type="GO" id="GO:0016301">
    <property type="term" value="F:kinase activity"/>
    <property type="evidence" value="ECO:0007669"/>
    <property type="project" value="UniProtKB-KW"/>
</dbReference>
<keyword evidence="1" id="KW-0808">Transferase</keyword>